<name>A0A378VZ06_NEIGO</name>
<dbReference type="InterPro" id="IPR041621">
    <property type="entry name" value="PDH_E1_M"/>
</dbReference>
<sequence length="143" mass="16126">MDKASLKQFRDRFDIPVTDEQIESGDLPYLTFAPDTEEYKYLHARRDALGGYLPQRKPTQEVLEVPELSAFDAQLKSSGEREFSTTMAFVRILSTLLKDKKSANASYLSFPTKAVLSAWKVCSANTVFGIRKVSNIPLKTKTN</sequence>
<dbReference type="PANTHER" id="PTHR43825:SF3">
    <property type="entry name" value="PYRUVATE DEHYDROGENASE E1 COMPONENT"/>
    <property type="match status" value="1"/>
</dbReference>
<keyword evidence="2" id="KW-0560">Oxidoreductase</keyword>
<dbReference type="GO" id="GO:0004739">
    <property type="term" value="F:pyruvate dehydrogenase (acetyl-transferring) activity"/>
    <property type="evidence" value="ECO:0007669"/>
    <property type="project" value="UniProtKB-EC"/>
</dbReference>
<evidence type="ECO:0000259" key="1">
    <source>
        <dbReference type="Pfam" id="PF17831"/>
    </source>
</evidence>
<gene>
    <name evidence="2" type="primary">aceE_3</name>
    <name evidence="2" type="ORF">NCTC11421_01978</name>
</gene>
<feature type="domain" description="Pyruvate dehydrogenase E1 component middle" evidence="1">
    <location>
        <begin position="63"/>
        <end position="104"/>
    </location>
</feature>
<dbReference type="AlphaFoldDB" id="A0A378VZ06"/>
<dbReference type="InterPro" id="IPR029061">
    <property type="entry name" value="THDP-binding"/>
</dbReference>
<dbReference type="InterPro" id="IPR051157">
    <property type="entry name" value="PDH/Transketolase"/>
</dbReference>
<dbReference type="EMBL" id="UGRI01000001">
    <property type="protein sequence ID" value="SUA23988.1"/>
    <property type="molecule type" value="Genomic_DNA"/>
</dbReference>
<dbReference type="EC" id="1.2.4.1" evidence="2"/>
<evidence type="ECO:0000313" key="2">
    <source>
        <dbReference type="EMBL" id="SUA23988.1"/>
    </source>
</evidence>
<dbReference type="SUPFAM" id="SSF52518">
    <property type="entry name" value="Thiamin diphosphate-binding fold (THDP-binding)"/>
    <property type="match status" value="1"/>
</dbReference>
<dbReference type="PANTHER" id="PTHR43825">
    <property type="entry name" value="PYRUVATE DEHYDROGENASE E1 COMPONENT"/>
    <property type="match status" value="1"/>
</dbReference>
<organism evidence="2">
    <name type="scientific">Neisseria gonorrhoeae</name>
    <dbReference type="NCBI Taxonomy" id="485"/>
    <lineage>
        <taxon>Bacteria</taxon>
        <taxon>Pseudomonadati</taxon>
        <taxon>Pseudomonadota</taxon>
        <taxon>Betaproteobacteria</taxon>
        <taxon>Neisseriales</taxon>
        <taxon>Neisseriaceae</taxon>
        <taxon>Neisseria</taxon>
    </lineage>
</organism>
<dbReference type="Pfam" id="PF17831">
    <property type="entry name" value="PDH_E1_M"/>
    <property type="match status" value="1"/>
</dbReference>
<keyword evidence="2" id="KW-0670">Pyruvate</keyword>
<accession>A0A378VZ06</accession>
<protein>
    <submittedName>
        <fullName evidence="2">Pyruvate dehydrogenase subunit E1</fullName>
        <ecNumber evidence="2">1.2.4.1</ecNumber>
    </submittedName>
</protein>
<reference evidence="2" key="1">
    <citation type="submission" date="2018-06" db="EMBL/GenBank/DDBJ databases">
        <authorList>
            <consortium name="Pathogen Informatics"/>
            <person name="Doyle S."/>
        </authorList>
    </citation>
    <scope>NUCLEOTIDE SEQUENCE [LARGE SCALE GENOMIC DNA]</scope>
    <source>
        <strain evidence="2">NCTC11421</strain>
    </source>
</reference>
<proteinExistence type="predicted"/>
<dbReference type="Gene3D" id="3.40.50.970">
    <property type="match status" value="2"/>
</dbReference>